<dbReference type="InterPro" id="IPR051782">
    <property type="entry name" value="ABC_Transporter_VariousFunc"/>
</dbReference>
<dbReference type="Gene3D" id="3.40.50.300">
    <property type="entry name" value="P-loop containing nucleotide triphosphate hydrolases"/>
    <property type="match status" value="1"/>
</dbReference>
<keyword evidence="3 5" id="KW-0067">ATP-binding</keyword>
<evidence type="ECO:0000256" key="2">
    <source>
        <dbReference type="ARBA" id="ARBA00022741"/>
    </source>
</evidence>
<feature type="domain" description="ATPase AAA-type core" evidence="4">
    <location>
        <begin position="7"/>
        <end position="68"/>
    </location>
</feature>
<proteinExistence type="predicted"/>
<dbReference type="PANTHER" id="PTHR42939:SF3">
    <property type="entry name" value="ABC TRANSPORTER ATP-BINDING COMPONENT"/>
    <property type="match status" value="1"/>
</dbReference>
<feature type="non-terminal residue" evidence="5">
    <location>
        <position position="1"/>
    </location>
</feature>
<dbReference type="PANTHER" id="PTHR42939">
    <property type="entry name" value="ABC TRANSPORTER ATP-BINDING PROTEIN ALBC-RELATED"/>
    <property type="match status" value="1"/>
</dbReference>
<dbReference type="SUPFAM" id="SSF52540">
    <property type="entry name" value="P-loop containing nucleoside triphosphate hydrolases"/>
    <property type="match status" value="1"/>
</dbReference>
<evidence type="ECO:0000313" key="5">
    <source>
        <dbReference type="EMBL" id="EKC80143.1"/>
    </source>
</evidence>
<dbReference type="InterPro" id="IPR003959">
    <property type="entry name" value="ATPase_AAA_core"/>
</dbReference>
<comment type="caution">
    <text evidence="5">The sequence shown here is derived from an EMBL/GenBank/DDBJ whole genome shotgun (WGS) entry which is preliminary data.</text>
</comment>
<dbReference type="GO" id="GO:0005524">
    <property type="term" value="F:ATP binding"/>
    <property type="evidence" value="ECO:0007669"/>
    <property type="project" value="UniProtKB-KW"/>
</dbReference>
<gene>
    <name evidence="5" type="ORF">LEA_01697</name>
</gene>
<dbReference type="Pfam" id="PF13304">
    <property type="entry name" value="AAA_21"/>
    <property type="match status" value="1"/>
</dbReference>
<keyword evidence="2" id="KW-0547">Nucleotide-binding</keyword>
<sequence>DETKKVSQLSSGMRVKYMLALALSHDARLLILDEPTSGLDPVSRDELMELFRGVVKSGERSILFSTHITSDLEKCASHITMIKDGQILCSDTRDGFLARYRAQFGDGQMSLEDILVRVERRSYDSEDFL</sequence>
<dbReference type="AlphaFoldDB" id="K1UDF7"/>
<name>K1UDF7_9ZZZZ</name>
<dbReference type="EMBL" id="AJWY01001177">
    <property type="protein sequence ID" value="EKC80143.1"/>
    <property type="molecule type" value="Genomic_DNA"/>
</dbReference>
<protein>
    <submittedName>
        <fullName evidence="5">ABC transporter, ATP-binding protein</fullName>
    </submittedName>
</protein>
<reference evidence="5" key="1">
    <citation type="journal article" date="2013" name="Environ. Microbiol.">
        <title>Microbiota from the distal guts of lean and obese adolescents exhibit partial functional redundancy besides clear differences in community structure.</title>
        <authorList>
            <person name="Ferrer M."/>
            <person name="Ruiz A."/>
            <person name="Lanza F."/>
            <person name="Haange S.B."/>
            <person name="Oberbach A."/>
            <person name="Till H."/>
            <person name="Bargiela R."/>
            <person name="Campoy C."/>
            <person name="Segura M.T."/>
            <person name="Richter M."/>
            <person name="von Bergen M."/>
            <person name="Seifert J."/>
            <person name="Suarez A."/>
        </authorList>
    </citation>
    <scope>NUCLEOTIDE SEQUENCE</scope>
</reference>
<evidence type="ECO:0000259" key="4">
    <source>
        <dbReference type="Pfam" id="PF13304"/>
    </source>
</evidence>
<evidence type="ECO:0000256" key="3">
    <source>
        <dbReference type="ARBA" id="ARBA00022840"/>
    </source>
</evidence>
<keyword evidence="1" id="KW-0813">Transport</keyword>
<evidence type="ECO:0000256" key="1">
    <source>
        <dbReference type="ARBA" id="ARBA00022448"/>
    </source>
</evidence>
<organism evidence="5">
    <name type="scientific">human gut metagenome</name>
    <dbReference type="NCBI Taxonomy" id="408170"/>
    <lineage>
        <taxon>unclassified sequences</taxon>
        <taxon>metagenomes</taxon>
        <taxon>organismal metagenomes</taxon>
    </lineage>
</organism>
<accession>K1UDF7</accession>
<dbReference type="InterPro" id="IPR027417">
    <property type="entry name" value="P-loop_NTPase"/>
</dbReference>
<dbReference type="GO" id="GO:0016887">
    <property type="term" value="F:ATP hydrolysis activity"/>
    <property type="evidence" value="ECO:0007669"/>
    <property type="project" value="InterPro"/>
</dbReference>